<evidence type="ECO:0000313" key="4">
    <source>
        <dbReference type="Proteomes" id="UP001139311"/>
    </source>
</evidence>
<evidence type="ECO:0000313" key="3">
    <source>
        <dbReference type="EMBL" id="MCB4824162.1"/>
    </source>
</evidence>
<evidence type="ECO:0000256" key="2">
    <source>
        <dbReference type="SAM" id="SignalP"/>
    </source>
</evidence>
<dbReference type="PIRSF" id="PIRSF017082">
    <property type="entry name" value="YflP"/>
    <property type="match status" value="1"/>
</dbReference>
<sequence length="326" mass="34164">MHRRTLLPGLFAPWAGLSLLPIAAHAQGWAPDRPVRMLVGFAAGGSTDTTARIVAQAITPALGQSVLVENRTGAGGNVASEVAARSAPDGYTLVMGSMGTHAVNQALFRTLPFHVAKDFAPVSLVALSHNLLVVHPALPAQSVTELVALAKARPGGLNAGTGGSGSSQHFAAALFEHQAGVRFTQVHYRGGAPAMADLVSGRVDLVFAPMVESIQQVRAGQVRALGISRAERSPYLPEVPTISEQVPGYVFRSWLGVFAPAGTPPAVVARLSQEIQAAMRVPAMRERMAELGYDAVGSTPEEFASFQQVEIARTAELVRISGATVE</sequence>
<dbReference type="PANTHER" id="PTHR42928:SF5">
    <property type="entry name" value="BLR1237 PROTEIN"/>
    <property type="match status" value="1"/>
</dbReference>
<gene>
    <name evidence="3" type="ORF">LHA35_20745</name>
</gene>
<feature type="signal peptide" evidence="2">
    <location>
        <begin position="1"/>
        <end position="26"/>
    </location>
</feature>
<name>A0A9X1IGP7_9PROT</name>
<dbReference type="Pfam" id="PF03401">
    <property type="entry name" value="TctC"/>
    <property type="match status" value="1"/>
</dbReference>
<dbReference type="Proteomes" id="UP001139311">
    <property type="component" value="Unassembled WGS sequence"/>
</dbReference>
<evidence type="ECO:0000256" key="1">
    <source>
        <dbReference type="ARBA" id="ARBA00006987"/>
    </source>
</evidence>
<dbReference type="CDD" id="cd13578">
    <property type="entry name" value="PBP2_Bug27"/>
    <property type="match status" value="1"/>
</dbReference>
<dbReference type="InterPro" id="IPR005064">
    <property type="entry name" value="BUG"/>
</dbReference>
<dbReference type="Gene3D" id="3.40.190.150">
    <property type="entry name" value="Bordetella uptake gene, domain 1"/>
    <property type="match status" value="1"/>
</dbReference>
<accession>A0A9X1IGP7</accession>
<dbReference type="EMBL" id="JAJAQI010000037">
    <property type="protein sequence ID" value="MCB4824162.1"/>
    <property type="molecule type" value="Genomic_DNA"/>
</dbReference>
<dbReference type="Gene3D" id="3.40.190.10">
    <property type="entry name" value="Periplasmic binding protein-like II"/>
    <property type="match status" value="1"/>
</dbReference>
<reference evidence="3" key="1">
    <citation type="submission" date="2021-10" db="EMBL/GenBank/DDBJ databases">
        <title>Roseicella aerolatum sp. nov., isolated from aerosols of e-waste dismantling site.</title>
        <authorList>
            <person name="Qin T."/>
        </authorList>
    </citation>
    <scope>NUCLEOTIDE SEQUENCE</scope>
    <source>
        <strain evidence="3">GB24</strain>
    </source>
</reference>
<comment type="similarity">
    <text evidence="1">Belongs to the UPF0065 (bug) family.</text>
</comment>
<feature type="chain" id="PRO_5040939963" evidence="2">
    <location>
        <begin position="27"/>
        <end position="326"/>
    </location>
</feature>
<proteinExistence type="inferred from homology"/>
<dbReference type="PANTHER" id="PTHR42928">
    <property type="entry name" value="TRICARBOXYLATE-BINDING PROTEIN"/>
    <property type="match status" value="1"/>
</dbReference>
<dbReference type="AlphaFoldDB" id="A0A9X1IGP7"/>
<dbReference type="RefSeq" id="WP_226611757.1">
    <property type="nucleotide sequence ID" value="NZ_JAJAQI010000037.1"/>
</dbReference>
<keyword evidence="2" id="KW-0732">Signal</keyword>
<keyword evidence="4" id="KW-1185">Reference proteome</keyword>
<comment type="caution">
    <text evidence="3">The sequence shown here is derived from an EMBL/GenBank/DDBJ whole genome shotgun (WGS) entry which is preliminary data.</text>
</comment>
<dbReference type="SUPFAM" id="SSF53850">
    <property type="entry name" value="Periplasmic binding protein-like II"/>
    <property type="match status" value="1"/>
</dbReference>
<organism evidence="3 4">
    <name type="scientific">Roseicella aerolata</name>
    <dbReference type="NCBI Taxonomy" id="2883479"/>
    <lineage>
        <taxon>Bacteria</taxon>
        <taxon>Pseudomonadati</taxon>
        <taxon>Pseudomonadota</taxon>
        <taxon>Alphaproteobacteria</taxon>
        <taxon>Acetobacterales</taxon>
        <taxon>Roseomonadaceae</taxon>
        <taxon>Roseicella</taxon>
    </lineage>
</organism>
<protein>
    <submittedName>
        <fullName evidence="3">Tripartite tricarboxylate transporter substrate binding protein</fullName>
    </submittedName>
</protein>
<dbReference type="InterPro" id="IPR042100">
    <property type="entry name" value="Bug_dom1"/>
</dbReference>